<dbReference type="SUPFAM" id="SSF52266">
    <property type="entry name" value="SGNH hydrolase"/>
    <property type="match status" value="1"/>
</dbReference>
<dbReference type="GeneID" id="48598711"/>
<sequence>MAIAEQHLVNIGRYANDGKGDSARVAFEKLNKLIIQLDSNIKSGAIGYLDYSSMQLDQSKPDGTIAQLTNGDLYIRLNGEWVKSIDKTEAQSAEFDKKLADVARSVVNVNLYESQISLAQAWTDNKDKIAIGITERGDFYQPSAEQRESGFPGWGVTDNQDRLLMGFNTATAEFVASDKREGFTSTQAFVQTDSNYKVSEQSLVTGEKYVPAGIVSDAGICFLQNGDVYLQKGSVTTQITQRGDVVACEMSGSAVRYVAPRRGLFLTYEWRDGETSQVFEPCDIDGYFLTGQSLAVSMNNPAINTAAIPENAFTISTGPMWHKEWSENIRGIIKLQERYYETIMSNFGKAVLEKKDKPIIVFGSGKGGRNYASLIKGGESGAYEKVITAMQFIQNTPYKTSYKAMLVIHGEQDGKERNTNYDKNLADWLDSYTKEIQTITGQNEKPVMLMCQTAGAANYYPNLSERHLYTTPFLQLKASAEHPRIFAVTPKYMFNCTDGIHIDGKSADILGDYYAKVKHLVVDKGEDWLGLRPIKCHKSGTRTVDITFNVPNPPLVFDTIKVTEPGNYGFYLYNGNGVTISKVALDAENNKVVITTSDDIPDGASITYAFDNGIGGNSGPTKGARGCLRDSCTDLSTDGTWMLHNWCFAFEEKLTN</sequence>
<dbReference type="Gene3D" id="3.40.50.1110">
    <property type="entry name" value="SGNH hydrolase"/>
    <property type="match status" value="1"/>
</dbReference>
<evidence type="ECO:0000313" key="1">
    <source>
        <dbReference type="EMBL" id="AXA21017.1"/>
    </source>
</evidence>
<evidence type="ECO:0000313" key="2">
    <source>
        <dbReference type="Proteomes" id="UP000251823"/>
    </source>
</evidence>
<dbReference type="EMBL" id="CP030753">
    <property type="protein sequence ID" value="AXA21017.1"/>
    <property type="molecule type" value="Genomic_DNA"/>
</dbReference>
<dbReference type="Proteomes" id="UP000251823">
    <property type="component" value="Chromosome"/>
</dbReference>
<dbReference type="InterPro" id="IPR036514">
    <property type="entry name" value="SGNH_hydro_sf"/>
</dbReference>
<accession>A0ABM6X2V7</accession>
<proteinExistence type="predicted"/>
<protein>
    <recommendedName>
        <fullName evidence="3">Sialate O-acetylesterase domain-containing protein</fullName>
    </recommendedName>
</protein>
<gene>
    <name evidence="1" type="ORF">DRF63_02865</name>
</gene>
<keyword evidence="2" id="KW-1185">Reference proteome</keyword>
<name>A0ABM6X2V7_ACTPL</name>
<organism evidence="1 2">
    <name type="scientific">Actinobacillus pleuropneumoniae</name>
    <name type="common">Haemophilus pleuropneumoniae</name>
    <dbReference type="NCBI Taxonomy" id="715"/>
    <lineage>
        <taxon>Bacteria</taxon>
        <taxon>Pseudomonadati</taxon>
        <taxon>Pseudomonadota</taxon>
        <taxon>Gammaproteobacteria</taxon>
        <taxon>Pasteurellales</taxon>
        <taxon>Pasteurellaceae</taxon>
        <taxon>Actinobacillus</taxon>
    </lineage>
</organism>
<reference evidence="1 2" key="1">
    <citation type="journal article" date="2018" name="Int J Genomics">
        <title>Comparative Genomics of the First and Complete Genome of "Actinobacillus porcitonsillarum" Supports the Novel Species Hypothesis.</title>
        <authorList>
            <person name="Dona V."/>
            <person name="Perreten V."/>
        </authorList>
    </citation>
    <scope>NUCLEOTIDE SEQUENCE [LARGE SCALE GENOMIC DNA]</scope>
    <source>
        <strain evidence="1 2">S4074</strain>
    </source>
</reference>
<dbReference type="RefSeq" id="WP_005596687.1">
    <property type="nucleotide sequence ID" value="NZ_CBDBSU010000003.1"/>
</dbReference>
<reference evidence="2" key="2">
    <citation type="submission" date="2018-06" db="EMBL/GenBank/DDBJ databases">
        <title>Complete genome sequence of Actinobacillus pleuropneumoniae serotype 1 strain S4074 obtained by Oxford Nanopore and Illumina sequencing technologies.</title>
        <authorList>
            <person name="Dona V."/>
            <person name="Perreten V."/>
        </authorList>
    </citation>
    <scope>NUCLEOTIDE SEQUENCE [LARGE SCALE GENOMIC DNA]</scope>
    <source>
        <strain evidence="2">S4074</strain>
    </source>
</reference>
<evidence type="ECO:0008006" key="3">
    <source>
        <dbReference type="Google" id="ProtNLM"/>
    </source>
</evidence>